<accession>A0AA38KHZ1</accession>
<evidence type="ECO:0000313" key="2">
    <source>
        <dbReference type="Proteomes" id="UP001163798"/>
    </source>
</evidence>
<evidence type="ECO:0000313" key="1">
    <source>
        <dbReference type="EMBL" id="KAJ3788561.1"/>
    </source>
</evidence>
<dbReference type="SUPFAM" id="SSF46689">
    <property type="entry name" value="Homeodomain-like"/>
    <property type="match status" value="1"/>
</dbReference>
<name>A0AA38KHZ1_9AGAR</name>
<dbReference type="AlphaFoldDB" id="A0AA38KHZ1"/>
<dbReference type="InterPro" id="IPR009057">
    <property type="entry name" value="Homeodomain-like_sf"/>
</dbReference>
<keyword evidence="2" id="KW-1185">Reference proteome</keyword>
<sequence length="177" mass="20854">MTRGHPLSNDLREALVQMGHQLSVTKISQYTAISERTIQNVFSQFREKGYARRTKSLLEMRGAQRMFNADDVSRRGIDVNESTIWRYLQRRGYTMKKLSKTALERNEHRRTTFCFQFGQLVQPHKAVFVDESSFDRRTSLRKRAWALRGRKAERKWFFGHTSSWTMHASTKMIASES</sequence>
<dbReference type="EMBL" id="MU793273">
    <property type="protein sequence ID" value="KAJ3788561.1"/>
    <property type="molecule type" value="Genomic_DNA"/>
</dbReference>
<protein>
    <recommendedName>
        <fullName evidence="3">Transposase Tc1-like domain-containing protein</fullName>
    </recommendedName>
</protein>
<organism evidence="1 2">
    <name type="scientific">Lentinula aff. detonsa</name>
    <dbReference type="NCBI Taxonomy" id="2804958"/>
    <lineage>
        <taxon>Eukaryota</taxon>
        <taxon>Fungi</taxon>
        <taxon>Dikarya</taxon>
        <taxon>Basidiomycota</taxon>
        <taxon>Agaricomycotina</taxon>
        <taxon>Agaricomycetes</taxon>
        <taxon>Agaricomycetidae</taxon>
        <taxon>Agaricales</taxon>
        <taxon>Marasmiineae</taxon>
        <taxon>Omphalotaceae</taxon>
        <taxon>Lentinula</taxon>
    </lineage>
</organism>
<comment type="caution">
    <text evidence="1">The sequence shown here is derived from an EMBL/GenBank/DDBJ whole genome shotgun (WGS) entry which is preliminary data.</text>
</comment>
<evidence type="ECO:0008006" key="3">
    <source>
        <dbReference type="Google" id="ProtNLM"/>
    </source>
</evidence>
<reference evidence="1" key="1">
    <citation type="submission" date="2022-08" db="EMBL/GenBank/DDBJ databases">
        <authorList>
            <consortium name="DOE Joint Genome Institute"/>
            <person name="Min B."/>
            <person name="Riley R."/>
            <person name="Sierra-Patev S."/>
            <person name="Naranjo-Ortiz M."/>
            <person name="Looney B."/>
            <person name="Konkel Z."/>
            <person name="Slot J.C."/>
            <person name="Sakamoto Y."/>
            <person name="Steenwyk J.L."/>
            <person name="Rokas A."/>
            <person name="Carro J."/>
            <person name="Camarero S."/>
            <person name="Ferreira P."/>
            <person name="Molpeceres G."/>
            <person name="Ruiz-Duenas F.J."/>
            <person name="Serrano A."/>
            <person name="Henrissat B."/>
            <person name="Drula E."/>
            <person name="Hughes K.W."/>
            <person name="Mata J.L."/>
            <person name="Ishikawa N.K."/>
            <person name="Vargas-Isla R."/>
            <person name="Ushijima S."/>
            <person name="Smith C.A."/>
            <person name="Ahrendt S."/>
            <person name="Andreopoulos W."/>
            <person name="He G."/>
            <person name="Labutti K."/>
            <person name="Lipzen A."/>
            <person name="Ng V."/>
            <person name="Sandor L."/>
            <person name="Barry K."/>
            <person name="Martinez A.T."/>
            <person name="Xiao Y."/>
            <person name="Gibbons J.G."/>
            <person name="Terashima K."/>
            <person name="Hibbett D.S."/>
            <person name="Grigoriev I.V."/>
        </authorList>
    </citation>
    <scope>NUCLEOTIDE SEQUENCE</scope>
    <source>
        <strain evidence="1">TFB10291</strain>
    </source>
</reference>
<gene>
    <name evidence="1" type="ORF">GGU10DRAFT_330665</name>
</gene>
<proteinExistence type="predicted"/>
<dbReference type="Proteomes" id="UP001163798">
    <property type="component" value="Unassembled WGS sequence"/>
</dbReference>